<dbReference type="AlphaFoldDB" id="A0AA87B6P0"/>
<protein>
    <submittedName>
        <fullName evidence="1">Uncharacterized protein</fullName>
    </submittedName>
</protein>
<gene>
    <name evidence="1" type="ORF">AYBTSS11_LOCUS29217</name>
</gene>
<dbReference type="Proteomes" id="UP001189624">
    <property type="component" value="Chromosome 10"/>
</dbReference>
<organism evidence="1 2">
    <name type="scientific">Sphenostylis stenocarpa</name>
    <dbReference type="NCBI Taxonomy" id="92480"/>
    <lineage>
        <taxon>Eukaryota</taxon>
        <taxon>Viridiplantae</taxon>
        <taxon>Streptophyta</taxon>
        <taxon>Embryophyta</taxon>
        <taxon>Tracheophyta</taxon>
        <taxon>Spermatophyta</taxon>
        <taxon>Magnoliopsida</taxon>
        <taxon>eudicotyledons</taxon>
        <taxon>Gunneridae</taxon>
        <taxon>Pentapetalae</taxon>
        <taxon>rosids</taxon>
        <taxon>fabids</taxon>
        <taxon>Fabales</taxon>
        <taxon>Fabaceae</taxon>
        <taxon>Papilionoideae</taxon>
        <taxon>50 kb inversion clade</taxon>
        <taxon>NPAAA clade</taxon>
        <taxon>indigoferoid/millettioid clade</taxon>
        <taxon>Phaseoleae</taxon>
        <taxon>Sphenostylis</taxon>
    </lineage>
</organism>
<sequence>MHLVHTVFTLTNEHSLDMVLAMHFQFHPSLPGLCSCLFSHRFIFSGHSTQSQKLSFCFCFVVQKEMTLHLSLTAALHSSGASLRPLLSTHPFSLLNILSF</sequence>
<reference evidence="1" key="1">
    <citation type="submission" date="2023-10" db="EMBL/GenBank/DDBJ databases">
        <authorList>
            <person name="Domelevo Entfellner J.-B."/>
        </authorList>
    </citation>
    <scope>NUCLEOTIDE SEQUENCE</scope>
</reference>
<accession>A0AA87B6P0</accession>
<name>A0AA87B6P0_9FABA</name>
<dbReference type="Gramene" id="rna-AYBTSS11_LOCUS29217">
    <property type="protein sequence ID" value="CAJ1977071.1"/>
    <property type="gene ID" value="gene-AYBTSS11_LOCUS29217"/>
</dbReference>
<evidence type="ECO:0000313" key="2">
    <source>
        <dbReference type="Proteomes" id="UP001189624"/>
    </source>
</evidence>
<keyword evidence="2" id="KW-1185">Reference proteome</keyword>
<dbReference type="EMBL" id="OY731407">
    <property type="protein sequence ID" value="CAJ1977071.1"/>
    <property type="molecule type" value="Genomic_DNA"/>
</dbReference>
<proteinExistence type="predicted"/>
<evidence type="ECO:0000313" key="1">
    <source>
        <dbReference type="EMBL" id="CAJ1977071.1"/>
    </source>
</evidence>